<evidence type="ECO:0000313" key="8">
    <source>
        <dbReference type="EMBL" id="CDW51916.1"/>
    </source>
</evidence>
<keyword evidence="4 6" id="KW-0342">GTP-binding</keyword>
<dbReference type="InterPro" id="IPR011025">
    <property type="entry name" value="GproteinA_insert"/>
</dbReference>
<evidence type="ECO:0000256" key="5">
    <source>
        <dbReference type="ARBA" id="ARBA00023224"/>
    </source>
</evidence>
<dbReference type="CDD" id="cd00066">
    <property type="entry name" value="G-alpha"/>
    <property type="match status" value="1"/>
</dbReference>
<dbReference type="GO" id="GO:0046872">
    <property type="term" value="F:metal ion binding"/>
    <property type="evidence" value="ECO:0007669"/>
    <property type="project" value="UniProtKB-KW"/>
</dbReference>
<evidence type="ECO:0000256" key="6">
    <source>
        <dbReference type="PIRSR" id="PIRSR601019-1"/>
    </source>
</evidence>
<accession>A0A077YVU8</accession>
<dbReference type="EMBL" id="HG805812">
    <property type="protein sequence ID" value="CDW51916.1"/>
    <property type="molecule type" value="Genomic_DNA"/>
</dbReference>
<dbReference type="GO" id="GO:0007188">
    <property type="term" value="P:adenylate cyclase-modulating G protein-coupled receptor signaling pathway"/>
    <property type="evidence" value="ECO:0007669"/>
    <property type="project" value="TreeGrafter"/>
</dbReference>
<dbReference type="SUPFAM" id="SSF47895">
    <property type="entry name" value="Transducin (alpha subunit), insertion domain"/>
    <property type="match status" value="1"/>
</dbReference>
<feature type="binding site" evidence="7">
    <location>
        <position position="52"/>
    </location>
    <ligand>
        <name>Mg(2+)</name>
        <dbReference type="ChEBI" id="CHEBI:18420"/>
    </ligand>
</feature>
<evidence type="ECO:0000256" key="3">
    <source>
        <dbReference type="ARBA" id="ARBA00022842"/>
    </source>
</evidence>
<dbReference type="PRINTS" id="PR00440">
    <property type="entry name" value="GPROTEINA12"/>
</dbReference>
<evidence type="ECO:0000256" key="2">
    <source>
        <dbReference type="ARBA" id="ARBA00022741"/>
    </source>
</evidence>
<name>A0A077YVU8_TRITR</name>
<dbReference type="OrthoDB" id="5817230at2759"/>
<dbReference type="GO" id="GO:0031526">
    <property type="term" value="C:brush border membrane"/>
    <property type="evidence" value="ECO:0007669"/>
    <property type="project" value="TreeGrafter"/>
</dbReference>
<feature type="binding site" evidence="6">
    <location>
        <begin position="48"/>
        <end position="53"/>
    </location>
    <ligand>
        <name>GTP</name>
        <dbReference type="ChEBI" id="CHEBI:37565"/>
    </ligand>
</feature>
<evidence type="ECO:0000256" key="1">
    <source>
        <dbReference type="ARBA" id="ARBA00022723"/>
    </source>
</evidence>
<dbReference type="GO" id="GO:0005737">
    <property type="term" value="C:cytoplasm"/>
    <property type="evidence" value="ECO:0007669"/>
    <property type="project" value="TreeGrafter"/>
</dbReference>
<dbReference type="GO" id="GO:0031683">
    <property type="term" value="F:G-protein beta/gamma-subunit complex binding"/>
    <property type="evidence" value="ECO:0007669"/>
    <property type="project" value="InterPro"/>
</dbReference>
<dbReference type="GO" id="GO:0003924">
    <property type="term" value="F:GTPase activity"/>
    <property type="evidence" value="ECO:0007669"/>
    <property type="project" value="InterPro"/>
</dbReference>
<dbReference type="PANTHER" id="PTHR10218">
    <property type="entry name" value="GTP-BINDING PROTEIN ALPHA SUBUNIT"/>
    <property type="match status" value="1"/>
</dbReference>
<dbReference type="InterPro" id="IPR000469">
    <property type="entry name" value="Gprotein_alpha_12/13"/>
</dbReference>
<dbReference type="AlphaFoldDB" id="A0A077YVU8"/>
<proteinExistence type="predicted"/>
<dbReference type="GO" id="GO:0005834">
    <property type="term" value="C:heterotrimeric G-protein complex"/>
    <property type="evidence" value="ECO:0007669"/>
    <property type="project" value="TreeGrafter"/>
</dbReference>
<protein>
    <submittedName>
        <fullName evidence="8">Guanine nucleotide binding protein subunit</fullName>
    </submittedName>
</protein>
<feature type="binding site" evidence="6">
    <location>
        <begin position="151"/>
        <end position="152"/>
    </location>
    <ligand>
        <name>GTP</name>
        <dbReference type="ChEBI" id="CHEBI:37565"/>
    </ligand>
</feature>
<dbReference type="InterPro" id="IPR027417">
    <property type="entry name" value="P-loop_NTPase"/>
</dbReference>
<organism evidence="8 9">
    <name type="scientific">Trichuris trichiura</name>
    <name type="common">Whipworm</name>
    <name type="synonym">Trichocephalus trichiurus</name>
    <dbReference type="NCBI Taxonomy" id="36087"/>
    <lineage>
        <taxon>Eukaryota</taxon>
        <taxon>Metazoa</taxon>
        <taxon>Ecdysozoa</taxon>
        <taxon>Nematoda</taxon>
        <taxon>Enoplea</taxon>
        <taxon>Dorylaimia</taxon>
        <taxon>Trichinellida</taxon>
        <taxon>Trichuridae</taxon>
        <taxon>Trichuris</taxon>
    </lineage>
</organism>
<dbReference type="GO" id="GO:0031752">
    <property type="term" value="F:D5 dopamine receptor binding"/>
    <property type="evidence" value="ECO:0007669"/>
    <property type="project" value="TreeGrafter"/>
</dbReference>
<gene>
    <name evidence="8" type="ORF">TTRE_0000017501</name>
</gene>
<feature type="binding site" evidence="6">
    <location>
        <begin position="201"/>
        <end position="205"/>
    </location>
    <ligand>
        <name>GTP</name>
        <dbReference type="ChEBI" id="CHEBI:37565"/>
    </ligand>
</feature>
<keyword evidence="2 6" id="KW-0547">Nucleotide-binding</keyword>
<keyword evidence="1 7" id="KW-0479">Metal-binding</keyword>
<dbReference type="Gene3D" id="1.10.400.10">
    <property type="entry name" value="GI Alpha 1, domain 2-like"/>
    <property type="match status" value="1"/>
</dbReference>
<sequence>MCSLSSLLCECKWLDDSKLRSKKIDHELKKEKRKLRREVTVLLLGSGESGKSTFLKQMVIIHGRGEFTFDEAMEYKAVIYSNILNGMRTLIAAKLVYNDSPWEFPERTPILIQKFTAAATFAECASYVAELWEDSALKQTFERRSDFQLPDSCKYFLDNIKRIQQLDYFPTNRDILLCRKATRAITELVFNIQSVPFRFIDVGGQRSQRQKWFECFEGVTSILFLIASNEYDQVLLEDRKTNRLMESRAVYETIVNNRCFYDMSFILFLNKTDLLIEKIDQSDIGKYFPNFTGDCKRLADVQLFLLDLFESVRANRSQPFFYHFTTAIDTDNIRRVFRDCKEIILDRNLKTLMMQ</sequence>
<dbReference type="InterPro" id="IPR001019">
    <property type="entry name" value="Gprotein_alpha_su"/>
</dbReference>
<feature type="binding site" evidence="6">
    <location>
        <begin position="176"/>
        <end position="182"/>
    </location>
    <ligand>
        <name>GTP</name>
        <dbReference type="ChEBI" id="CHEBI:37565"/>
    </ligand>
</feature>
<feature type="binding site" evidence="7">
    <location>
        <position position="182"/>
    </location>
    <ligand>
        <name>Mg(2+)</name>
        <dbReference type="ChEBI" id="CHEBI:18420"/>
    </ligand>
</feature>
<dbReference type="GO" id="GO:0007266">
    <property type="term" value="P:Rho protein signal transduction"/>
    <property type="evidence" value="ECO:0007669"/>
    <property type="project" value="InterPro"/>
</dbReference>
<dbReference type="GO" id="GO:0005525">
    <property type="term" value="F:GTP binding"/>
    <property type="evidence" value="ECO:0007669"/>
    <property type="project" value="UniProtKB-KW"/>
</dbReference>
<dbReference type="FunFam" id="3.40.50.300:FF:000754">
    <property type="entry name" value="Guanine nucleotide-binding protein subunit alpha-13"/>
    <property type="match status" value="1"/>
</dbReference>
<keyword evidence="9" id="KW-1185">Reference proteome</keyword>
<reference evidence="8" key="2">
    <citation type="submission" date="2014-03" db="EMBL/GenBank/DDBJ databases">
        <title>The whipworm genome and dual-species transcriptomics of an intimate host-pathogen interaction.</title>
        <authorList>
            <person name="Foth B.J."/>
            <person name="Tsai I.J."/>
            <person name="Reid A.J."/>
            <person name="Bancroft A.J."/>
            <person name="Nichol S."/>
            <person name="Tracey A."/>
            <person name="Holroyd N."/>
            <person name="Cotton J.A."/>
            <person name="Stanley E.J."/>
            <person name="Zarowiecki M."/>
            <person name="Liu J.Z."/>
            <person name="Huckvale T."/>
            <person name="Cooper P.J."/>
            <person name="Grencis R.K."/>
            <person name="Berriman M."/>
        </authorList>
    </citation>
    <scope>NUCLEOTIDE SEQUENCE [LARGE SCALE GENOMIC DNA]</scope>
</reference>
<evidence type="ECO:0000256" key="4">
    <source>
        <dbReference type="ARBA" id="ARBA00023134"/>
    </source>
</evidence>
<evidence type="ECO:0000256" key="7">
    <source>
        <dbReference type="PIRSR" id="PIRSR601019-2"/>
    </source>
</evidence>
<feature type="binding site" evidence="6">
    <location>
        <position position="327"/>
    </location>
    <ligand>
        <name>GTP</name>
        <dbReference type="ChEBI" id="CHEBI:37565"/>
    </ligand>
</feature>
<dbReference type="Pfam" id="PF00503">
    <property type="entry name" value="G-alpha"/>
    <property type="match status" value="1"/>
</dbReference>
<dbReference type="Gene3D" id="3.40.50.300">
    <property type="entry name" value="P-loop containing nucleotide triphosphate hydrolases"/>
    <property type="match status" value="1"/>
</dbReference>
<dbReference type="PROSITE" id="PS51882">
    <property type="entry name" value="G_ALPHA"/>
    <property type="match status" value="1"/>
</dbReference>
<keyword evidence="5" id="KW-0807">Transducer</keyword>
<dbReference type="SUPFAM" id="SSF52540">
    <property type="entry name" value="P-loop containing nucleoside triphosphate hydrolases"/>
    <property type="match status" value="1"/>
</dbReference>
<dbReference type="STRING" id="36087.A0A077YVU8"/>
<reference evidence="8" key="1">
    <citation type="submission" date="2014-01" db="EMBL/GenBank/DDBJ databases">
        <authorList>
            <person name="Aslett M."/>
        </authorList>
    </citation>
    <scope>NUCLEOTIDE SEQUENCE</scope>
</reference>
<dbReference type="SMART" id="SM00275">
    <property type="entry name" value="G_alpha"/>
    <property type="match status" value="1"/>
</dbReference>
<dbReference type="Proteomes" id="UP000030665">
    <property type="component" value="Unassembled WGS sequence"/>
</dbReference>
<dbReference type="PRINTS" id="PR00318">
    <property type="entry name" value="GPROTEINA"/>
</dbReference>
<dbReference type="PANTHER" id="PTHR10218:SF360">
    <property type="entry name" value="GUANINE NUCLEOTIDE-BINDING PROTEIN SUBUNIT ALPHA HOMOLOG"/>
    <property type="match status" value="1"/>
</dbReference>
<feature type="binding site" evidence="6">
    <location>
        <begin position="270"/>
        <end position="273"/>
    </location>
    <ligand>
        <name>GTP</name>
        <dbReference type="ChEBI" id="CHEBI:37565"/>
    </ligand>
</feature>
<evidence type="ECO:0000313" key="9">
    <source>
        <dbReference type="Proteomes" id="UP000030665"/>
    </source>
</evidence>
<keyword evidence="3 7" id="KW-0460">Magnesium</keyword>